<dbReference type="InterPro" id="IPR053316">
    <property type="entry name" value="Epigenetic_reg_gene_expr"/>
</dbReference>
<dbReference type="Proteomes" id="UP000324897">
    <property type="component" value="Chromosome 4"/>
</dbReference>
<dbReference type="PROSITE" id="PS50102">
    <property type="entry name" value="RRM"/>
    <property type="match status" value="1"/>
</dbReference>
<dbReference type="InterPro" id="IPR012677">
    <property type="entry name" value="Nucleotide-bd_a/b_plait_sf"/>
</dbReference>
<sequence length="677" mass="73708">MGPISDPPRPTCGSLKATDLPRVTELRAPLSASPLHSVATPTLLLLDQQAAGQWAPPARLPPLRLRRAAGGAARRCRRRPSDPHLRLPLHAGAIALVRGQDSLVHCVQPIQEMSASEIQADEASKANVRKVGQAGLKIRIRLPPRKKLSDGTGVPEDSENLTAKNVPDQTGNSTLSTTCTAAEVKVEASSNLPGVPEDAKNLSSKKVPEQADNNTGLTAFMVSKEKVEEACSSRPGEELCKEVNSNNQSETLSSETPPEKANFIAPSKNLGTVSGVLGKEESSYQVIKRLCEEEGNENILNKGLSPENSCSTPVNESCVGATDKISTKNLAITGVNGEVENYSGMGPSEDASNNALSNRVLYETNSNTAGKDLPVEVTINCPSKNLTTSAVKCEKVNDNPVGNSLFEVRKMSQGKDQLPAKAQNNVSRKRPAVPANDKTSKKKLRGSVLHGTDTCKNTSGTKPFPSVGQAVEPSTSAANLEAIKVYKEFEEKVRRTVYLDNLSHLATEAVIKVALNQFGTVRTVNFLVNYTVPYDIPQSALVEMETEKDAASVVSMLHEFPFMMCGMPRPVRGKRATAVMFNDRPRKPGSKLEFHWVGPTDPDYQNVRKFKLMAKRHEVENLALIRHELEGEELLGKQQQDDLNCNYRKLEAVDAVVMTGWVNRLAQIYNMRFNESF</sequence>
<organism evidence="4 5">
    <name type="scientific">Eragrostis curvula</name>
    <name type="common">weeping love grass</name>
    <dbReference type="NCBI Taxonomy" id="38414"/>
    <lineage>
        <taxon>Eukaryota</taxon>
        <taxon>Viridiplantae</taxon>
        <taxon>Streptophyta</taxon>
        <taxon>Embryophyta</taxon>
        <taxon>Tracheophyta</taxon>
        <taxon>Spermatophyta</taxon>
        <taxon>Magnoliopsida</taxon>
        <taxon>Liliopsida</taxon>
        <taxon>Poales</taxon>
        <taxon>Poaceae</taxon>
        <taxon>PACMAD clade</taxon>
        <taxon>Chloridoideae</taxon>
        <taxon>Eragrostideae</taxon>
        <taxon>Eragrostidinae</taxon>
        <taxon>Eragrostis</taxon>
    </lineage>
</organism>
<feature type="compositionally biased region" description="Polar residues" evidence="2">
    <location>
        <begin position="160"/>
        <end position="174"/>
    </location>
</feature>
<evidence type="ECO:0000256" key="1">
    <source>
        <dbReference type="PROSITE-ProRule" id="PRU00176"/>
    </source>
</evidence>
<feature type="region of interest" description="Disordered" evidence="2">
    <location>
        <begin position="189"/>
        <end position="211"/>
    </location>
</feature>
<dbReference type="EMBL" id="RWGY01000007">
    <property type="protein sequence ID" value="TVU39788.1"/>
    <property type="molecule type" value="Genomic_DNA"/>
</dbReference>
<dbReference type="OrthoDB" id="1913496at2759"/>
<dbReference type="Gramene" id="TVU39788">
    <property type="protein sequence ID" value="TVU39788"/>
    <property type="gene ID" value="EJB05_13228"/>
</dbReference>
<dbReference type="CDD" id="cd00590">
    <property type="entry name" value="RRM_SF"/>
    <property type="match status" value="1"/>
</dbReference>
<dbReference type="SUPFAM" id="SSF54928">
    <property type="entry name" value="RNA-binding domain, RBD"/>
    <property type="match status" value="1"/>
</dbReference>
<keyword evidence="1" id="KW-0694">RNA-binding</keyword>
<feature type="region of interest" description="Disordered" evidence="2">
    <location>
        <begin position="412"/>
        <end position="470"/>
    </location>
</feature>
<keyword evidence="5" id="KW-1185">Reference proteome</keyword>
<feature type="non-terminal residue" evidence="4">
    <location>
        <position position="1"/>
    </location>
</feature>
<feature type="domain" description="RRM" evidence="3">
    <location>
        <begin position="495"/>
        <end position="578"/>
    </location>
</feature>
<accession>A0A5J9VV52</accession>
<dbReference type="PANTHER" id="PTHR36309:SF1">
    <property type="entry name" value="RNA-BINDING (RRM_RBD_RNP MOTIFS) FAMILY PROTEIN"/>
    <property type="match status" value="1"/>
</dbReference>
<feature type="region of interest" description="Disordered" evidence="2">
    <location>
        <begin position="144"/>
        <end position="174"/>
    </location>
</feature>
<dbReference type="InterPro" id="IPR035979">
    <property type="entry name" value="RBD_domain_sf"/>
</dbReference>
<proteinExistence type="predicted"/>
<name>A0A5J9VV52_9POAL</name>
<evidence type="ECO:0000313" key="5">
    <source>
        <dbReference type="Proteomes" id="UP000324897"/>
    </source>
</evidence>
<dbReference type="GO" id="GO:0003723">
    <property type="term" value="F:RNA binding"/>
    <property type="evidence" value="ECO:0007669"/>
    <property type="project" value="UniProtKB-UniRule"/>
</dbReference>
<evidence type="ECO:0000313" key="4">
    <source>
        <dbReference type="EMBL" id="TVU39788.1"/>
    </source>
</evidence>
<evidence type="ECO:0000256" key="2">
    <source>
        <dbReference type="SAM" id="MobiDB-lite"/>
    </source>
</evidence>
<dbReference type="Gene3D" id="3.30.70.330">
    <property type="match status" value="1"/>
</dbReference>
<evidence type="ECO:0000259" key="3">
    <source>
        <dbReference type="PROSITE" id="PS50102"/>
    </source>
</evidence>
<comment type="caution">
    <text evidence="4">The sequence shown here is derived from an EMBL/GenBank/DDBJ whole genome shotgun (WGS) entry which is preliminary data.</text>
</comment>
<dbReference type="InterPro" id="IPR000504">
    <property type="entry name" value="RRM_dom"/>
</dbReference>
<reference evidence="4 5" key="1">
    <citation type="journal article" date="2019" name="Sci. Rep.">
        <title>A high-quality genome of Eragrostis curvula grass provides insights into Poaceae evolution and supports new strategies to enhance forage quality.</title>
        <authorList>
            <person name="Carballo J."/>
            <person name="Santos B.A.C.M."/>
            <person name="Zappacosta D."/>
            <person name="Garbus I."/>
            <person name="Selva J.P."/>
            <person name="Gallo C.A."/>
            <person name="Diaz A."/>
            <person name="Albertini E."/>
            <person name="Caccamo M."/>
            <person name="Echenique V."/>
        </authorList>
    </citation>
    <scope>NUCLEOTIDE SEQUENCE [LARGE SCALE GENOMIC DNA]</scope>
    <source>
        <strain evidence="5">cv. Victoria</strain>
        <tissue evidence="4">Leaf</tissue>
    </source>
</reference>
<protein>
    <recommendedName>
        <fullName evidence="3">RRM domain-containing protein</fullName>
    </recommendedName>
</protein>
<gene>
    <name evidence="4" type="ORF">EJB05_13228</name>
</gene>
<dbReference type="AlphaFoldDB" id="A0A5J9VV52"/>
<dbReference type="PANTHER" id="PTHR36309">
    <property type="entry name" value="RNA-BINDING (RRM/RBD/RNP MOTIFS) FAMILY PROTEIN"/>
    <property type="match status" value="1"/>
</dbReference>